<evidence type="ECO:0000256" key="7">
    <source>
        <dbReference type="ARBA" id="ARBA00023160"/>
    </source>
</evidence>
<dbReference type="GO" id="GO:0000287">
    <property type="term" value="F:magnesium ion binding"/>
    <property type="evidence" value="ECO:0007669"/>
    <property type="project" value="UniProtKB-UniRule"/>
</dbReference>
<keyword evidence="2 8" id="KW-0808">Transferase</keyword>
<keyword evidence="7 8" id="KW-0275">Fatty acid biosynthesis</keyword>
<feature type="binding site" evidence="8">
    <location>
        <position position="71"/>
    </location>
    <ligand>
        <name>Mg(2+)</name>
        <dbReference type="ChEBI" id="CHEBI:18420"/>
    </ligand>
</feature>
<feature type="binding site" evidence="8">
    <location>
        <position position="21"/>
    </location>
    <ligand>
        <name>Mg(2+)</name>
        <dbReference type="ChEBI" id="CHEBI:18420"/>
    </ligand>
</feature>
<comment type="caution">
    <text evidence="11">The sequence shown here is derived from an EMBL/GenBank/DDBJ whole genome shotgun (WGS) entry which is preliminary data.</text>
</comment>
<comment type="cofactor">
    <cofactor evidence="8">
        <name>Mg(2+)</name>
        <dbReference type="ChEBI" id="CHEBI:18420"/>
    </cofactor>
</comment>
<proteinExistence type="inferred from homology"/>
<dbReference type="InterPro" id="IPR004568">
    <property type="entry name" value="Ppantetheine-prot_Trfase_dom"/>
</dbReference>
<organism evidence="11 12">
    <name type="scientific">Streptomyces oceani</name>
    <dbReference type="NCBI Taxonomy" id="1075402"/>
    <lineage>
        <taxon>Bacteria</taxon>
        <taxon>Bacillati</taxon>
        <taxon>Actinomycetota</taxon>
        <taxon>Actinomycetes</taxon>
        <taxon>Kitasatosporales</taxon>
        <taxon>Streptomycetaceae</taxon>
        <taxon>Streptomyces</taxon>
    </lineage>
</organism>
<dbReference type="RefSeq" id="WP_070194945.1">
    <property type="nucleotide sequence ID" value="NZ_LJGU01000095.1"/>
</dbReference>
<dbReference type="InterPro" id="IPR008278">
    <property type="entry name" value="4-PPantetheinyl_Trfase_dom"/>
</dbReference>
<feature type="compositionally biased region" description="Basic and acidic residues" evidence="9">
    <location>
        <begin position="160"/>
        <end position="170"/>
    </location>
</feature>
<keyword evidence="4 8" id="KW-0276">Fatty acid metabolism</keyword>
<dbReference type="STRING" id="1075402.AN216_02710"/>
<dbReference type="Gene3D" id="3.90.470.20">
    <property type="entry name" value="4'-phosphopantetheinyl transferase domain"/>
    <property type="match status" value="1"/>
</dbReference>
<dbReference type="Pfam" id="PF01648">
    <property type="entry name" value="ACPS"/>
    <property type="match status" value="1"/>
</dbReference>
<dbReference type="EC" id="2.7.8.7" evidence="8"/>
<dbReference type="OrthoDB" id="3396741at2"/>
<keyword evidence="5 8" id="KW-0460">Magnesium</keyword>
<keyword evidence="6 8" id="KW-0443">Lipid metabolism</keyword>
<sequence length="170" mass="18350">MSTRPVARSPGGPGWANLGMDIVSVTRVQRLLDEHGEHFFTRMLRSGELEDCSTGTGLDLLGLCGRIAAKEAAFKTLRVRNQLLPWRDIVVRRADGGWPLVELRHRAARMAAEVGIQGITVSISHDVDYAVAVAAPIVGEPVAVSGTGSNGPQHTQPNQHSEEYPHVRGS</sequence>
<name>A0A1E7KNP2_9ACTN</name>
<comment type="catalytic activity">
    <reaction evidence="8">
        <text>apo-[ACP] + CoA = holo-[ACP] + adenosine 3',5'-bisphosphate + H(+)</text>
        <dbReference type="Rhea" id="RHEA:12068"/>
        <dbReference type="Rhea" id="RHEA-COMP:9685"/>
        <dbReference type="Rhea" id="RHEA-COMP:9690"/>
        <dbReference type="ChEBI" id="CHEBI:15378"/>
        <dbReference type="ChEBI" id="CHEBI:29999"/>
        <dbReference type="ChEBI" id="CHEBI:57287"/>
        <dbReference type="ChEBI" id="CHEBI:58343"/>
        <dbReference type="ChEBI" id="CHEBI:64479"/>
        <dbReference type="EC" id="2.7.8.7"/>
    </reaction>
</comment>
<comment type="similarity">
    <text evidence="8">Belongs to the P-Pant transferase superfamily. AcpS family.</text>
</comment>
<dbReference type="EMBL" id="LJGU01000095">
    <property type="protein sequence ID" value="OEV05589.1"/>
    <property type="molecule type" value="Genomic_DNA"/>
</dbReference>
<keyword evidence="12" id="KW-1185">Reference proteome</keyword>
<evidence type="ECO:0000313" key="12">
    <source>
        <dbReference type="Proteomes" id="UP000176101"/>
    </source>
</evidence>
<comment type="function">
    <text evidence="8">Transfers the 4'-phosphopantetheine moiety from coenzyme A to a Ser of acyl-carrier-protein.</text>
</comment>
<dbReference type="InterPro" id="IPR002582">
    <property type="entry name" value="ACPS"/>
</dbReference>
<evidence type="ECO:0000256" key="2">
    <source>
        <dbReference type="ARBA" id="ARBA00022679"/>
    </source>
</evidence>
<protein>
    <recommendedName>
        <fullName evidence="8">Holo-[acyl-carrier-protein] synthase</fullName>
        <shortName evidence="8">Holo-ACP synthase</shortName>
        <ecNumber evidence="8">2.7.8.7</ecNumber>
    </recommendedName>
    <alternativeName>
        <fullName evidence="8">4'-phosphopantetheinyl transferase AcpS</fullName>
    </alternativeName>
</protein>
<keyword evidence="1 8" id="KW-0444">Lipid biosynthesis</keyword>
<evidence type="ECO:0000256" key="6">
    <source>
        <dbReference type="ARBA" id="ARBA00023098"/>
    </source>
</evidence>
<feature type="compositionally biased region" description="Polar residues" evidence="9">
    <location>
        <begin position="146"/>
        <end position="159"/>
    </location>
</feature>
<feature type="region of interest" description="Disordered" evidence="9">
    <location>
        <begin position="144"/>
        <end position="170"/>
    </location>
</feature>
<dbReference type="GO" id="GO:0005737">
    <property type="term" value="C:cytoplasm"/>
    <property type="evidence" value="ECO:0007669"/>
    <property type="project" value="UniProtKB-SubCell"/>
</dbReference>
<evidence type="ECO:0000256" key="8">
    <source>
        <dbReference type="HAMAP-Rule" id="MF_00101"/>
    </source>
</evidence>
<dbReference type="NCBIfam" id="TIGR00556">
    <property type="entry name" value="pantethn_trn"/>
    <property type="match status" value="1"/>
</dbReference>
<dbReference type="InterPro" id="IPR037143">
    <property type="entry name" value="4-PPantetheinyl_Trfase_dom_sf"/>
</dbReference>
<evidence type="ECO:0000259" key="10">
    <source>
        <dbReference type="Pfam" id="PF01648"/>
    </source>
</evidence>
<dbReference type="AlphaFoldDB" id="A0A1E7KNP2"/>
<evidence type="ECO:0000256" key="1">
    <source>
        <dbReference type="ARBA" id="ARBA00022516"/>
    </source>
</evidence>
<comment type="subcellular location">
    <subcellularLocation>
        <location evidence="8">Cytoplasm</location>
    </subcellularLocation>
</comment>
<dbReference type="GO" id="GO:0006633">
    <property type="term" value="P:fatty acid biosynthetic process"/>
    <property type="evidence" value="ECO:0007669"/>
    <property type="project" value="UniProtKB-UniRule"/>
</dbReference>
<reference evidence="11 12" key="1">
    <citation type="journal article" date="2016" name="Front. Microbiol.">
        <title>Comparative Genomics Analysis of Streptomyces Species Reveals Their Adaptation to the Marine Environment and Their Diversity at the Genomic Level.</title>
        <authorList>
            <person name="Tian X."/>
            <person name="Zhang Z."/>
            <person name="Yang T."/>
            <person name="Chen M."/>
            <person name="Li J."/>
            <person name="Chen F."/>
            <person name="Yang J."/>
            <person name="Li W."/>
            <person name="Zhang B."/>
            <person name="Zhang Z."/>
            <person name="Wu J."/>
            <person name="Zhang C."/>
            <person name="Long L."/>
            <person name="Xiao J."/>
        </authorList>
    </citation>
    <scope>NUCLEOTIDE SEQUENCE [LARGE SCALE GENOMIC DNA]</scope>
    <source>
        <strain evidence="11 12">SCSIO 02100</strain>
    </source>
</reference>
<gene>
    <name evidence="8" type="primary">acpS</name>
    <name evidence="11" type="ORF">AN216_02710</name>
</gene>
<keyword evidence="8" id="KW-0963">Cytoplasm</keyword>
<dbReference type="HAMAP" id="MF_00101">
    <property type="entry name" value="AcpS"/>
    <property type="match status" value="1"/>
</dbReference>
<feature type="domain" description="4'-phosphopantetheinyl transferase" evidence="10">
    <location>
        <begin position="18"/>
        <end position="133"/>
    </location>
</feature>
<dbReference type="PATRIC" id="fig|1075402.3.peg.3933"/>
<evidence type="ECO:0000256" key="9">
    <source>
        <dbReference type="SAM" id="MobiDB-lite"/>
    </source>
</evidence>
<accession>A0A1E7KNP2</accession>
<evidence type="ECO:0000256" key="4">
    <source>
        <dbReference type="ARBA" id="ARBA00022832"/>
    </source>
</evidence>
<keyword evidence="3 8" id="KW-0479">Metal-binding</keyword>
<evidence type="ECO:0000256" key="3">
    <source>
        <dbReference type="ARBA" id="ARBA00022723"/>
    </source>
</evidence>
<dbReference type="SUPFAM" id="SSF56214">
    <property type="entry name" value="4'-phosphopantetheinyl transferase"/>
    <property type="match status" value="1"/>
</dbReference>
<dbReference type="GO" id="GO:0008897">
    <property type="term" value="F:holo-[acyl-carrier-protein] synthase activity"/>
    <property type="evidence" value="ECO:0007669"/>
    <property type="project" value="UniProtKB-UniRule"/>
</dbReference>
<evidence type="ECO:0000256" key="5">
    <source>
        <dbReference type="ARBA" id="ARBA00022842"/>
    </source>
</evidence>
<dbReference type="Proteomes" id="UP000176101">
    <property type="component" value="Unassembled WGS sequence"/>
</dbReference>
<evidence type="ECO:0000313" key="11">
    <source>
        <dbReference type="EMBL" id="OEV05589.1"/>
    </source>
</evidence>